<feature type="chain" id="PRO_5010276526" evidence="1">
    <location>
        <begin position="21"/>
        <end position="173"/>
    </location>
</feature>
<dbReference type="AlphaFoldDB" id="A0A1S1HST6"/>
<dbReference type="GO" id="GO:0043709">
    <property type="term" value="P:cell adhesion involved in single-species biofilm formation"/>
    <property type="evidence" value="ECO:0007669"/>
    <property type="project" value="TreeGrafter"/>
</dbReference>
<comment type="caution">
    <text evidence="2">The sequence shown here is derived from an EMBL/GenBank/DDBJ whole genome shotgun (WGS) entry which is preliminary data.</text>
</comment>
<dbReference type="PANTHER" id="PTHR33420:SF26">
    <property type="entry name" value="FIMBRIAL SUBUNIT"/>
    <property type="match status" value="1"/>
</dbReference>
<evidence type="ECO:0000313" key="3">
    <source>
        <dbReference type="Proteomes" id="UP000179588"/>
    </source>
</evidence>
<dbReference type="OrthoDB" id="9937819at2"/>
<dbReference type="InterPro" id="IPR050263">
    <property type="entry name" value="Bact_Fimbrial_Adh_Pro"/>
</dbReference>
<reference evidence="2 3" key="1">
    <citation type="submission" date="2016-03" db="EMBL/GenBank/DDBJ databases">
        <title>Genome sequence of Providencia stuartii strain, isolated from the salivary glands of larval Lucilia sericata.</title>
        <authorList>
            <person name="Yuan Y."/>
            <person name="Zhang Y."/>
            <person name="Fu S."/>
            <person name="Crippen T.L."/>
            <person name="Visi D."/>
            <person name="Benbow M.E."/>
            <person name="Allen M."/>
            <person name="Tomberlin J.K."/>
            <person name="Sze S.-H."/>
            <person name="Tarone A.M."/>
        </authorList>
    </citation>
    <scope>NUCLEOTIDE SEQUENCE [LARGE SCALE GENOMIC DNA]</scope>
    <source>
        <strain evidence="2 3">Crippen</strain>
    </source>
</reference>
<dbReference type="GO" id="GO:0009289">
    <property type="term" value="C:pilus"/>
    <property type="evidence" value="ECO:0007669"/>
    <property type="project" value="InterPro"/>
</dbReference>
<evidence type="ECO:0000256" key="1">
    <source>
        <dbReference type="SAM" id="SignalP"/>
    </source>
</evidence>
<name>A0A1S1HST6_PROST</name>
<sequence length="173" mass="18871">MKRYSIITTILLLFGSSAVSDILVEVNATMITPVCDIRSENNSSPLVIDFGTVNSDNLDGNTVDREFPIYISGCDFNKKLAITLNTNGSNTLMHNGQLLLATTIEGLGIHFKEITQGVVRPFDVNSVQAIHPVQITATEYRADLQAQLVGTIPAEQLSDGQFTSSMTILMTYE</sequence>
<dbReference type="InterPro" id="IPR008966">
    <property type="entry name" value="Adhesion_dom_sf"/>
</dbReference>
<keyword evidence="3" id="KW-1185">Reference proteome</keyword>
<dbReference type="Proteomes" id="UP000179588">
    <property type="component" value="Unassembled WGS sequence"/>
</dbReference>
<dbReference type="Gene3D" id="2.60.40.1090">
    <property type="entry name" value="Fimbrial-type adhesion domain"/>
    <property type="match status" value="1"/>
</dbReference>
<keyword evidence="1" id="KW-0732">Signal</keyword>
<dbReference type="RefSeq" id="WP_070927284.1">
    <property type="nucleotide sequence ID" value="NZ_CANMXG010000009.1"/>
</dbReference>
<dbReference type="InterPro" id="IPR036937">
    <property type="entry name" value="Adhesion_dom_fimbrial_sf"/>
</dbReference>
<proteinExistence type="predicted"/>
<accession>A0A1S1HST6</accession>
<feature type="signal peptide" evidence="1">
    <location>
        <begin position="1"/>
        <end position="20"/>
    </location>
</feature>
<evidence type="ECO:0000313" key="2">
    <source>
        <dbReference type="EMBL" id="OHT24471.1"/>
    </source>
</evidence>
<dbReference type="PANTHER" id="PTHR33420">
    <property type="entry name" value="FIMBRIAL SUBUNIT ELFA-RELATED"/>
    <property type="match status" value="1"/>
</dbReference>
<protein>
    <submittedName>
        <fullName evidence="2">Fimbrial protein</fullName>
    </submittedName>
</protein>
<dbReference type="SUPFAM" id="SSF49401">
    <property type="entry name" value="Bacterial adhesins"/>
    <property type="match status" value="1"/>
</dbReference>
<gene>
    <name evidence="2" type="ORF">A3Q29_17605</name>
</gene>
<dbReference type="EMBL" id="LVIE01000124">
    <property type="protein sequence ID" value="OHT24471.1"/>
    <property type="molecule type" value="Genomic_DNA"/>
</dbReference>
<organism evidence="2 3">
    <name type="scientific">Providencia stuartii</name>
    <dbReference type="NCBI Taxonomy" id="588"/>
    <lineage>
        <taxon>Bacteria</taxon>
        <taxon>Pseudomonadati</taxon>
        <taxon>Pseudomonadota</taxon>
        <taxon>Gammaproteobacteria</taxon>
        <taxon>Enterobacterales</taxon>
        <taxon>Morganellaceae</taxon>
        <taxon>Providencia</taxon>
    </lineage>
</organism>